<sequence length="169" mass="19144">MRTISTIIAIMVTGRFVTCDYTVEIPDDAVWVTDWDQLHEMAAKYQDTALEPKYGGNVIEVDGKIVLATDDGLTKQIDDLVQKLEKNDPAVKSEPKISKRQDLNILERRRGCSHPGCFFHTTCLTYTGCHVCRLPPSKRGLWLHPNLHEEIYAVPIEIDLKGNRLVTSH</sequence>
<protein>
    <submittedName>
        <fullName evidence="2">Uncharacterized protein</fullName>
    </submittedName>
</protein>
<dbReference type="OMA" id="AAKYQDT"/>
<evidence type="ECO:0000313" key="2">
    <source>
        <dbReference type="EMBL" id="OBS20349.1"/>
    </source>
</evidence>
<feature type="chain" id="PRO_5008602889" evidence="1">
    <location>
        <begin position="20"/>
        <end position="169"/>
    </location>
</feature>
<reference evidence="2 3" key="1">
    <citation type="submission" date="2016-06" db="EMBL/GenBank/DDBJ databases">
        <title>Living apart together: crosstalk between the core and supernumerary genomes in a fungal plant pathogen.</title>
        <authorList>
            <person name="Vanheule A."/>
            <person name="Audenaert K."/>
            <person name="Warris S."/>
            <person name="Van De Geest H."/>
            <person name="Schijlen E."/>
            <person name="Hofte M."/>
            <person name="De Saeger S."/>
            <person name="Haesaert G."/>
            <person name="Waalwijk C."/>
            <person name="Van Der Lee T."/>
        </authorList>
    </citation>
    <scope>NUCLEOTIDE SEQUENCE [LARGE SCALE GENOMIC DNA]</scope>
    <source>
        <strain evidence="2 3">2516</strain>
    </source>
</reference>
<dbReference type="Proteomes" id="UP000091967">
    <property type="component" value="Unassembled WGS sequence"/>
</dbReference>
<gene>
    <name evidence="2" type="ORF">FPOA_06721</name>
</gene>
<evidence type="ECO:0000313" key="3">
    <source>
        <dbReference type="Proteomes" id="UP000091967"/>
    </source>
</evidence>
<keyword evidence="3" id="KW-1185">Reference proteome</keyword>
<comment type="caution">
    <text evidence="2">The sequence shown here is derived from an EMBL/GenBank/DDBJ whole genome shotgun (WGS) entry which is preliminary data.</text>
</comment>
<name>A0A1B8AIF7_FUSPO</name>
<dbReference type="EMBL" id="LYXU01000003">
    <property type="protein sequence ID" value="OBS20349.1"/>
    <property type="molecule type" value="Genomic_DNA"/>
</dbReference>
<evidence type="ECO:0000256" key="1">
    <source>
        <dbReference type="SAM" id="SignalP"/>
    </source>
</evidence>
<organism evidence="2 3">
    <name type="scientific">Fusarium poae</name>
    <dbReference type="NCBI Taxonomy" id="36050"/>
    <lineage>
        <taxon>Eukaryota</taxon>
        <taxon>Fungi</taxon>
        <taxon>Dikarya</taxon>
        <taxon>Ascomycota</taxon>
        <taxon>Pezizomycotina</taxon>
        <taxon>Sordariomycetes</taxon>
        <taxon>Hypocreomycetidae</taxon>
        <taxon>Hypocreales</taxon>
        <taxon>Nectriaceae</taxon>
        <taxon>Fusarium</taxon>
    </lineage>
</organism>
<keyword evidence="1" id="KW-0732">Signal</keyword>
<dbReference type="AlphaFoldDB" id="A0A1B8AIF7"/>
<proteinExistence type="predicted"/>
<accession>A0A1B8AIF7</accession>
<feature type="signal peptide" evidence="1">
    <location>
        <begin position="1"/>
        <end position="19"/>
    </location>
</feature>